<evidence type="ECO:0000256" key="4">
    <source>
        <dbReference type="ARBA" id="ARBA00022825"/>
    </source>
</evidence>
<feature type="active site" description="Charge relay system" evidence="5">
    <location>
        <position position="276"/>
    </location>
</feature>
<evidence type="ECO:0000259" key="8">
    <source>
        <dbReference type="Pfam" id="PF05922"/>
    </source>
</evidence>
<keyword evidence="2 5" id="KW-0645">Protease</keyword>
<dbReference type="InterPro" id="IPR010259">
    <property type="entry name" value="S8pro/Inhibitor_I9"/>
</dbReference>
<feature type="region of interest" description="Disordered" evidence="6">
    <location>
        <begin position="269"/>
        <end position="293"/>
    </location>
</feature>
<dbReference type="Proteomes" id="UP001064632">
    <property type="component" value="Chromosome"/>
</dbReference>
<accession>A0ABY6BJV6</accession>
<feature type="domain" description="Inhibitor I9" evidence="8">
    <location>
        <begin position="56"/>
        <end position="164"/>
    </location>
</feature>
<reference evidence="9" key="1">
    <citation type="submission" date="2022-09" db="EMBL/GenBank/DDBJ databases">
        <title>Tahibacter sp. nov., isolated from a fresh water.</title>
        <authorList>
            <person name="Baek J.H."/>
            <person name="Lee J.K."/>
            <person name="Kim J.M."/>
            <person name="Jeon C.O."/>
        </authorList>
    </citation>
    <scope>NUCLEOTIDE SEQUENCE</scope>
    <source>
        <strain evidence="9">W38</strain>
    </source>
</reference>
<evidence type="ECO:0000259" key="7">
    <source>
        <dbReference type="Pfam" id="PF00082"/>
    </source>
</evidence>
<keyword evidence="3 5" id="KW-0378">Hydrolase</keyword>
<feature type="domain" description="Peptidase S8/S53" evidence="7">
    <location>
        <begin position="203"/>
        <end position="647"/>
    </location>
</feature>
<keyword evidence="4 5" id="KW-0720">Serine protease</keyword>
<dbReference type="PROSITE" id="PS51892">
    <property type="entry name" value="SUBTILASE"/>
    <property type="match status" value="1"/>
</dbReference>
<dbReference type="InterPro" id="IPR015500">
    <property type="entry name" value="Peptidase_S8_subtilisin-rel"/>
</dbReference>
<keyword evidence="10" id="KW-1185">Reference proteome</keyword>
<feature type="active site" description="Charge relay system" evidence="5">
    <location>
        <position position="610"/>
    </location>
</feature>
<dbReference type="Gene3D" id="3.50.30.30">
    <property type="match status" value="1"/>
</dbReference>
<evidence type="ECO:0000256" key="6">
    <source>
        <dbReference type="SAM" id="MobiDB-lite"/>
    </source>
</evidence>
<gene>
    <name evidence="9" type="ORF">N4264_09745</name>
</gene>
<dbReference type="InterPro" id="IPR023828">
    <property type="entry name" value="Peptidase_S8_Ser-AS"/>
</dbReference>
<dbReference type="Pfam" id="PF00082">
    <property type="entry name" value="Peptidase_S8"/>
    <property type="match status" value="1"/>
</dbReference>
<dbReference type="EMBL" id="CP104694">
    <property type="protein sequence ID" value="UXI69886.1"/>
    <property type="molecule type" value="Genomic_DNA"/>
</dbReference>
<name>A0ABY6BJV6_9GAMM</name>
<proteinExistence type="inferred from homology"/>
<dbReference type="Pfam" id="PF05922">
    <property type="entry name" value="Inhibitor_I9"/>
    <property type="match status" value="1"/>
</dbReference>
<dbReference type="PANTHER" id="PTHR10795">
    <property type="entry name" value="PROPROTEIN CONVERTASE SUBTILISIN/KEXIN"/>
    <property type="match status" value="1"/>
</dbReference>
<dbReference type="InterPro" id="IPR045051">
    <property type="entry name" value="SBT"/>
</dbReference>
<evidence type="ECO:0000256" key="5">
    <source>
        <dbReference type="PROSITE-ProRule" id="PRU01240"/>
    </source>
</evidence>
<evidence type="ECO:0000256" key="3">
    <source>
        <dbReference type="ARBA" id="ARBA00022801"/>
    </source>
</evidence>
<dbReference type="Gene3D" id="3.40.50.200">
    <property type="entry name" value="Peptidase S8/S53 domain"/>
    <property type="match status" value="1"/>
</dbReference>
<evidence type="ECO:0000256" key="1">
    <source>
        <dbReference type="ARBA" id="ARBA00011073"/>
    </source>
</evidence>
<feature type="active site" description="Charge relay system" evidence="5">
    <location>
        <position position="212"/>
    </location>
</feature>
<protein>
    <submittedName>
        <fullName evidence="9">S8 family serine peptidase</fullName>
    </submittedName>
</protein>
<sequence>MNSRMQRPWTLAAAIATVFLSGLPVVSASVPPVGESGRPLGASVDTALSPAETARYIVRFREAPLALYPGDDARFAAPPQSIRKGRKRLDTQSAAARAYTQHLAGTQTERLLALERTLGRPLAVTRRMQHAINAVVVVLQVDEVEAVRRSEGVAAVERDATRTLATDVGPQFIGAPPLWWGLPSAAQDSFFIDSFEARAGSRGEGVVIGVLDTGFNSLSPSFAATDPSGYTHVNPLGNGVYLGSLCNATPSPCNAKVIGVYDEVASDAAAEDREGHGSHTASTAGGNGRSGTVNGYPARMSGVAPRANLVIFKTCEHNACPLSATTAAVDQAVADGVVDVLSFSISGGTTPWDDSTSLAFLGATGAGIFVAAAAGNTGPSVPVPLPGTSHHHEPWVTSVAAGTHTVGAIGFSMAVNGASAPPDLAVSPAPAGAQLSGPLSGAPIVASPTFGQASDGCTPFAASAFSGKVALLKYGGGPTVGGCGTHAMAGNALAAGATHVLITANTDASFTSGANQPIPVFTTSQTAGGNLHTYLQTHAGATITIAYPARRLPALADSLAGFSLLGPNAYNVLKPDVQAPGVDILAAYNNLTFTTTVNGANVVGLMGGTSMATPHVAGAGALLVALHPDWSPMEIKSALMMTAKEVGLTKPNGTTPSDYFDRGAGRIQVDVASRAGLVLDESALHMAWANPQEGGDGATLNLPSLQDSTCLSDDGGQARCRFNRHVRSTRSNTVTWSLSLDGLPGSVSPSTLVLGPNQGHAVDVTIVATSLPADGTFQFGEVTLTPSDSSLPTLHWPVAVAVPAPRISVPKALSVAIPSGQPSTTAELPVRNTGGPGLNFARLTDGSTATYPWVAQTRTVNYGYYSTKYTDVSYSYFAADDFVLTGSGPVTLNRLQVTGFGVGASLASQPATTPIHWRLYADAAGKPAGNPMGGAAAVWSHDSTLGGAGVTVSGTTVGLNLAVAGAPASLPPGRYWLAVYPELPCAPNANGCTRGWALYQSSEGNGTYGVSINPTAPPPDDQWVAISDQPGFAITVETAAACDALPWLAQAPASGTVGAQQSQLTVLTVSAATLPADAATGYLCIGSNSPPPSTAVVQVNATR</sequence>
<dbReference type="InterPro" id="IPR000209">
    <property type="entry name" value="Peptidase_S8/S53_dom"/>
</dbReference>
<comment type="similarity">
    <text evidence="1 5">Belongs to the peptidase S8 family.</text>
</comment>
<organism evidence="9 10">
    <name type="scientific">Tahibacter amnicola</name>
    <dbReference type="NCBI Taxonomy" id="2976241"/>
    <lineage>
        <taxon>Bacteria</taxon>
        <taxon>Pseudomonadati</taxon>
        <taxon>Pseudomonadota</taxon>
        <taxon>Gammaproteobacteria</taxon>
        <taxon>Lysobacterales</taxon>
        <taxon>Rhodanobacteraceae</taxon>
        <taxon>Tahibacter</taxon>
    </lineage>
</organism>
<dbReference type="InterPro" id="IPR036852">
    <property type="entry name" value="Peptidase_S8/S53_dom_sf"/>
</dbReference>
<evidence type="ECO:0000313" key="9">
    <source>
        <dbReference type="EMBL" id="UXI69886.1"/>
    </source>
</evidence>
<evidence type="ECO:0000256" key="2">
    <source>
        <dbReference type="ARBA" id="ARBA00022670"/>
    </source>
</evidence>
<dbReference type="RefSeq" id="WP_261696838.1">
    <property type="nucleotide sequence ID" value="NZ_CP104694.1"/>
</dbReference>
<dbReference type="PROSITE" id="PS00138">
    <property type="entry name" value="SUBTILASE_SER"/>
    <property type="match status" value="1"/>
</dbReference>
<dbReference type="PRINTS" id="PR00723">
    <property type="entry name" value="SUBTILISIN"/>
</dbReference>
<dbReference type="SUPFAM" id="SSF52743">
    <property type="entry name" value="Subtilisin-like"/>
    <property type="match status" value="1"/>
</dbReference>
<evidence type="ECO:0000313" key="10">
    <source>
        <dbReference type="Proteomes" id="UP001064632"/>
    </source>
</evidence>